<dbReference type="OrthoDB" id="2142683at2759"/>
<dbReference type="AlphaFoldDB" id="A0A815MCY9"/>
<evidence type="ECO:0000313" key="7">
    <source>
        <dbReference type="EMBL" id="CAF4057502.1"/>
    </source>
</evidence>
<dbReference type="EMBL" id="CAJNOT010004620">
    <property type="protein sequence ID" value="CAF1439103.1"/>
    <property type="molecule type" value="Genomic_DNA"/>
</dbReference>
<gene>
    <name evidence="5" type="ORF">FNK824_LOCUS25469</name>
    <name evidence="7" type="ORF">JBS370_LOCUS29393</name>
    <name evidence="6" type="ORF">OTI717_LOCUS29854</name>
    <name evidence="2" type="ORF">RFH988_LOCUS35509</name>
    <name evidence="4" type="ORF">SEV965_LOCUS33798</name>
    <name evidence="3" type="ORF">ZHD862_LOCUS34738</name>
</gene>
<dbReference type="Proteomes" id="UP000663864">
    <property type="component" value="Unassembled WGS sequence"/>
</dbReference>
<dbReference type="EMBL" id="CAJOBE010005992">
    <property type="protein sequence ID" value="CAF3992330.1"/>
    <property type="molecule type" value="Genomic_DNA"/>
</dbReference>
<keyword evidence="1" id="KW-0732">Signal</keyword>
<dbReference type="Proteomes" id="UP000663874">
    <property type="component" value="Unassembled WGS sequence"/>
</dbReference>
<dbReference type="EMBL" id="CAJNOO010005450">
    <property type="protein sequence ID" value="CAF1418901.1"/>
    <property type="molecule type" value="Genomic_DNA"/>
</dbReference>
<dbReference type="Proteomes" id="UP000663882">
    <property type="component" value="Unassembled WGS sequence"/>
</dbReference>
<reference evidence="2" key="1">
    <citation type="submission" date="2021-02" db="EMBL/GenBank/DDBJ databases">
        <authorList>
            <person name="Nowell W R."/>
        </authorList>
    </citation>
    <scope>NUCLEOTIDE SEQUENCE</scope>
</reference>
<accession>A0A815MCY9</accession>
<organism evidence="2 8">
    <name type="scientific">Rotaria sordida</name>
    <dbReference type="NCBI Taxonomy" id="392033"/>
    <lineage>
        <taxon>Eukaryota</taxon>
        <taxon>Metazoa</taxon>
        <taxon>Spiralia</taxon>
        <taxon>Gnathifera</taxon>
        <taxon>Rotifera</taxon>
        <taxon>Eurotatoria</taxon>
        <taxon>Bdelloidea</taxon>
        <taxon>Philodinida</taxon>
        <taxon>Philodinidae</taxon>
        <taxon>Rotaria</taxon>
    </lineage>
</organism>
<feature type="chain" id="PRO_5036228300" evidence="1">
    <location>
        <begin position="26"/>
        <end position="139"/>
    </location>
</feature>
<dbReference type="EMBL" id="CAJOAX010007724">
    <property type="protein sequence ID" value="CAF4016588.1"/>
    <property type="molecule type" value="Genomic_DNA"/>
</dbReference>
<comment type="caution">
    <text evidence="2">The sequence shown here is derived from an EMBL/GenBank/DDBJ whole genome shotgun (WGS) entry which is preliminary data.</text>
</comment>
<evidence type="ECO:0000313" key="4">
    <source>
        <dbReference type="EMBL" id="CAF1453307.1"/>
    </source>
</evidence>
<evidence type="ECO:0000313" key="6">
    <source>
        <dbReference type="EMBL" id="CAF4016588.1"/>
    </source>
</evidence>
<name>A0A815MCY9_9BILA</name>
<protein>
    <submittedName>
        <fullName evidence="2">Uncharacterized protein</fullName>
    </submittedName>
</protein>
<dbReference type="Proteomes" id="UP000663889">
    <property type="component" value="Unassembled WGS sequence"/>
</dbReference>
<dbReference type="Proteomes" id="UP000663836">
    <property type="component" value="Unassembled WGS sequence"/>
</dbReference>
<evidence type="ECO:0000256" key="1">
    <source>
        <dbReference type="SAM" id="SignalP"/>
    </source>
</evidence>
<proteinExistence type="predicted"/>
<sequence>MQSLYLRFVLQFIFIIHCIVNLILADNSSSYNHQCQLNWYYIPEETICIIFTTSQAGDISCSKKIHELEYDNQIYLDYIQRGAWIGNAKWSKDDLCDSTSTTIEDLQLNCIILTIRSNNQSLCLKRVSCAEKHPFICQS</sequence>
<evidence type="ECO:0000313" key="8">
    <source>
        <dbReference type="Proteomes" id="UP000663882"/>
    </source>
</evidence>
<evidence type="ECO:0000313" key="2">
    <source>
        <dbReference type="EMBL" id="CAF1418901.1"/>
    </source>
</evidence>
<dbReference type="Proteomes" id="UP000663823">
    <property type="component" value="Unassembled WGS sequence"/>
</dbReference>
<feature type="signal peptide" evidence="1">
    <location>
        <begin position="1"/>
        <end position="25"/>
    </location>
</feature>
<dbReference type="EMBL" id="CAJOBD010006303">
    <property type="protein sequence ID" value="CAF4057502.1"/>
    <property type="molecule type" value="Genomic_DNA"/>
</dbReference>
<evidence type="ECO:0000313" key="3">
    <source>
        <dbReference type="EMBL" id="CAF1439103.1"/>
    </source>
</evidence>
<evidence type="ECO:0000313" key="5">
    <source>
        <dbReference type="EMBL" id="CAF3992330.1"/>
    </source>
</evidence>
<dbReference type="EMBL" id="CAJNOU010004743">
    <property type="protein sequence ID" value="CAF1453307.1"/>
    <property type="molecule type" value="Genomic_DNA"/>
</dbReference>